<keyword evidence="2" id="KW-1185">Reference proteome</keyword>
<evidence type="ECO:0000313" key="2">
    <source>
        <dbReference type="Proteomes" id="UP001174909"/>
    </source>
</evidence>
<sequence length="267" mass="28473">MSSVRFHTQIVAISRNVATVVTTKGFSTTTLFQSTFSTISFALQSKALETFSAVGSAFCSPVLFPFDVVSSLYTAWRDSAIKETADFVFFAAIRTHSLNTFTSGSLGLTNSIVSMILVQLVLNFSHRAFTLSPCSLSRSTVLCTLARSTFSSTFSVTSVPTDPAAPAIIAVPATAPNGALAPPVTGARAIASTTPAAPRTLEVDAASLTIFASRRLRSSLSATEFISFIVSALYSIICFSSSTSSTYVSYEFTRRLSSFCRIDTEDD</sequence>
<comment type="caution">
    <text evidence="1">The sequence shown here is derived from an EMBL/GenBank/DDBJ whole genome shotgun (WGS) entry which is preliminary data.</text>
</comment>
<evidence type="ECO:0000313" key="1">
    <source>
        <dbReference type="EMBL" id="CAI7988689.1"/>
    </source>
</evidence>
<organism evidence="1 2">
    <name type="scientific">Geodia barretti</name>
    <name type="common">Barrett's horny sponge</name>
    <dbReference type="NCBI Taxonomy" id="519541"/>
    <lineage>
        <taxon>Eukaryota</taxon>
        <taxon>Metazoa</taxon>
        <taxon>Porifera</taxon>
        <taxon>Demospongiae</taxon>
        <taxon>Heteroscleromorpha</taxon>
        <taxon>Tetractinellida</taxon>
        <taxon>Astrophorina</taxon>
        <taxon>Geodiidae</taxon>
        <taxon>Geodia</taxon>
    </lineage>
</organism>
<protein>
    <submittedName>
        <fullName evidence="1">Uncharacterized protein</fullName>
    </submittedName>
</protein>
<reference evidence="1" key="1">
    <citation type="submission" date="2023-03" db="EMBL/GenBank/DDBJ databases">
        <authorList>
            <person name="Steffen K."/>
            <person name="Cardenas P."/>
        </authorList>
    </citation>
    <scope>NUCLEOTIDE SEQUENCE</scope>
</reference>
<accession>A0AA35QRV5</accession>
<dbReference type="AlphaFoldDB" id="A0AA35QRV5"/>
<dbReference type="EMBL" id="CASHTH010000007">
    <property type="protein sequence ID" value="CAI7988689.1"/>
    <property type="molecule type" value="Genomic_DNA"/>
</dbReference>
<proteinExistence type="predicted"/>
<dbReference type="Proteomes" id="UP001174909">
    <property type="component" value="Unassembled WGS sequence"/>
</dbReference>
<name>A0AA35QRV5_GEOBA</name>
<gene>
    <name evidence="1" type="ORF">GBAR_LOCUS34</name>
</gene>